<comment type="subcellular location">
    <subcellularLocation>
        <location evidence="1">Periplasm</location>
    </subcellularLocation>
</comment>
<evidence type="ECO:0000256" key="3">
    <source>
        <dbReference type="ARBA" id="ARBA00022764"/>
    </source>
</evidence>
<comment type="similarity">
    <text evidence="2">Belongs to the bacterial solute-binding protein 1 family.</text>
</comment>
<organism evidence="4 5">
    <name type="scientific">Oryzicola mucosus</name>
    <dbReference type="NCBI Taxonomy" id="2767425"/>
    <lineage>
        <taxon>Bacteria</taxon>
        <taxon>Pseudomonadati</taxon>
        <taxon>Pseudomonadota</taxon>
        <taxon>Alphaproteobacteria</taxon>
        <taxon>Hyphomicrobiales</taxon>
        <taxon>Phyllobacteriaceae</taxon>
        <taxon>Oryzicola</taxon>
    </lineage>
</organism>
<dbReference type="SUPFAM" id="SSF53850">
    <property type="entry name" value="Periplasmic binding protein-like II"/>
    <property type="match status" value="1"/>
</dbReference>
<dbReference type="EMBL" id="JACVVX010000007">
    <property type="protein sequence ID" value="MBD0416793.1"/>
    <property type="molecule type" value="Genomic_DNA"/>
</dbReference>
<evidence type="ECO:0000256" key="1">
    <source>
        <dbReference type="ARBA" id="ARBA00004418"/>
    </source>
</evidence>
<dbReference type="CDD" id="cd13585">
    <property type="entry name" value="PBP2_TMBP_like"/>
    <property type="match status" value="1"/>
</dbReference>
<keyword evidence="5" id="KW-1185">Reference proteome</keyword>
<dbReference type="InterPro" id="IPR050490">
    <property type="entry name" value="Bact_solute-bd_prot1"/>
</dbReference>
<dbReference type="RefSeq" id="WP_188166233.1">
    <property type="nucleotide sequence ID" value="NZ_JACVVX010000007.1"/>
</dbReference>
<keyword evidence="3" id="KW-0574">Periplasm</keyword>
<evidence type="ECO:0000256" key="2">
    <source>
        <dbReference type="ARBA" id="ARBA00008520"/>
    </source>
</evidence>
<dbReference type="GO" id="GO:0042597">
    <property type="term" value="C:periplasmic space"/>
    <property type="evidence" value="ECO:0007669"/>
    <property type="project" value="UniProtKB-SubCell"/>
</dbReference>
<dbReference type="PANTHER" id="PTHR43649">
    <property type="entry name" value="ARABINOSE-BINDING PROTEIN-RELATED"/>
    <property type="match status" value="1"/>
</dbReference>
<gene>
    <name evidence="4" type="ORF">ICI42_19250</name>
</gene>
<evidence type="ECO:0000313" key="4">
    <source>
        <dbReference type="EMBL" id="MBD0416793.1"/>
    </source>
</evidence>
<dbReference type="Pfam" id="PF01547">
    <property type="entry name" value="SBP_bac_1"/>
    <property type="match status" value="1"/>
</dbReference>
<dbReference type="Proteomes" id="UP000643405">
    <property type="component" value="Unassembled WGS sequence"/>
</dbReference>
<accession>A0A8J6PLN4</accession>
<proteinExistence type="inferred from homology"/>
<dbReference type="PANTHER" id="PTHR43649:SF12">
    <property type="entry name" value="DIACETYLCHITOBIOSE BINDING PROTEIN DASA"/>
    <property type="match status" value="1"/>
</dbReference>
<name>A0A8J6PLN4_9HYPH</name>
<protein>
    <submittedName>
        <fullName evidence="4">Sugar ABC transporter substrate-binding protein</fullName>
    </submittedName>
</protein>
<comment type="caution">
    <text evidence="4">The sequence shown here is derived from an EMBL/GenBank/DDBJ whole genome shotgun (WGS) entry which is preliminary data.</text>
</comment>
<sequence length="428" mass="46801">MTYIHTKNTNSRTASIIGSCLRTAAVISILGLAVGGVQAQQIDYPSYHWKEPTYGAFLKELKTDFESKNPGVTIKDTFVPYTSYVDQMYIDITAGNAPDILTSLDPDFKRYIDADLLEPLDAYLEAAGYSIDDFIAPAQLAVKDGHIYGIPFLTNPRALFVNKKMLDKAGLPLPTNLEEFNKVVSALRDPSTQTFGVAISAQSGAPGMQFLEYAPYFASFGAKFFTEGKPTADTPEMIKALTFYKDIVDQGLVPKGAKFDIYRPMFMNGKIAMYVAGPFMGALTQSTNAETYSDLVTIPLQLGGGKPLTVTNYLAIPKNAKNKDASAKLLMTILQDDWQKRIVALTNTIPGRKGMVPDSILAENAWFKTFAELGDSATSYAPEGAEQYGSDIINIIGGHIERMLFTGVPAEQVSTEMQADLVKFIESK</sequence>
<dbReference type="AlphaFoldDB" id="A0A8J6PLN4"/>
<dbReference type="InterPro" id="IPR006059">
    <property type="entry name" value="SBP"/>
</dbReference>
<dbReference type="Gene3D" id="3.40.190.10">
    <property type="entry name" value="Periplasmic binding protein-like II"/>
    <property type="match status" value="1"/>
</dbReference>
<reference evidence="4" key="1">
    <citation type="submission" date="2020-09" db="EMBL/GenBank/DDBJ databases">
        <title>Genome seq and assembly of Tianweitania sp.</title>
        <authorList>
            <person name="Chhetri G."/>
        </authorList>
    </citation>
    <scope>NUCLEOTIDE SEQUENCE</scope>
    <source>
        <strain evidence="4">Rool2</strain>
    </source>
</reference>
<evidence type="ECO:0000313" key="5">
    <source>
        <dbReference type="Proteomes" id="UP000643405"/>
    </source>
</evidence>